<evidence type="ECO:0000256" key="1">
    <source>
        <dbReference type="ARBA" id="ARBA00022729"/>
    </source>
</evidence>
<evidence type="ECO:0000259" key="3">
    <source>
        <dbReference type="PROSITE" id="PS50853"/>
    </source>
</evidence>
<dbReference type="Gene3D" id="2.60.40.10">
    <property type="entry name" value="Immunoglobulins"/>
    <property type="match status" value="1"/>
</dbReference>
<dbReference type="InterPro" id="IPR028994">
    <property type="entry name" value="Integrin_alpha_N"/>
</dbReference>
<dbReference type="PROSITE" id="PS50853">
    <property type="entry name" value="FN3"/>
    <property type="match status" value="1"/>
</dbReference>
<dbReference type="SUPFAM" id="SSF49265">
    <property type="entry name" value="Fibronectin type III"/>
    <property type="match status" value="1"/>
</dbReference>
<dbReference type="RefSeq" id="WP_194508748.1">
    <property type="nucleotide sequence ID" value="NZ_JADILU010000005.1"/>
</dbReference>
<dbReference type="EMBL" id="JBHUOS010000002">
    <property type="protein sequence ID" value="MFD2915272.1"/>
    <property type="molecule type" value="Genomic_DNA"/>
</dbReference>
<evidence type="ECO:0000256" key="2">
    <source>
        <dbReference type="SAM" id="SignalP"/>
    </source>
</evidence>
<dbReference type="Gene3D" id="2.130.10.130">
    <property type="entry name" value="Integrin alpha, N-terminal"/>
    <property type="match status" value="1"/>
</dbReference>
<dbReference type="CDD" id="cd00063">
    <property type="entry name" value="FN3"/>
    <property type="match status" value="1"/>
</dbReference>
<sequence>MKKITLALFLFSAFFSFSQTLNQPASWPNSNWTITGNYLTGATIFEADPTVSTNFAYDDDDALNGHDDDIAAESPVINLTAAYNATETWITVGTSYVFHDFGEILILQYWDADSGSWVNWGNELSGTQNPPTDNFCSGTYENFSSDPLNISSFSTNQLSNFRYRISYDDNNIWGYGFCFNSPTISSQIPPACPNISNLSISNINVNSANVYWQQGSTETSWEIAVQAPGSGIPSGSGTSTTSNNPYPVSGLASSTSYEIFVRGFCGGTDYSNWVGPLTFTTLLDSRVNFSTQSISIGNYDLTVVDMNGDHLDDIVSASSSNVNVHYQLSTGGFNEVDISTPNADFLPGWSMAAADYNRDGQTDLLYGSGSGVSFMKSNSTGTGFTQFSVPDYVFSQRSNFIDINNDGNLDAFVCHDVAPNVYYINDGSGNLTFYQSNVTPTAPVNLGDYASGGNYGSIWIDYDNDRDMDMFIAKCGGSEARRTNIMMTNNGDGTFSENAQALGLADIIQTWSSSWGDYDNDGDMDVFVGASSGNHKLMRNNGNSTFTDVTTGAGVTGAPTGHENVSYDIDNDGYLDILCNGTILYGKGDLTFEDADNGQLNYKNGSFGDLNSDGFIDAYYNGTIYWNLTTPNNWITINTVGVQSNIDGIGARVEITTSNGTQIRDVRSGEGFEFMSTLNTHFGIGTETEIDNITIYWPSGVIDVISDPAINTPLEVIEGATLSLENSFVNDLVIYPNPTKDVLKISSTESLQDAIYTIFDINGKRVMNSKLNQNTIDVSTLNTGNYILRIVSGNSIKSQKFIKQ</sequence>
<dbReference type="Pfam" id="PF07593">
    <property type="entry name" value="UnbV_ASPIC"/>
    <property type="match status" value="1"/>
</dbReference>
<evidence type="ECO:0000313" key="4">
    <source>
        <dbReference type="EMBL" id="MFD2915272.1"/>
    </source>
</evidence>
<comment type="caution">
    <text evidence="4">The sequence shown here is derived from an EMBL/GenBank/DDBJ whole genome shotgun (WGS) entry which is preliminary data.</text>
</comment>
<dbReference type="InterPro" id="IPR013783">
    <property type="entry name" value="Ig-like_fold"/>
</dbReference>
<dbReference type="InterPro" id="IPR011519">
    <property type="entry name" value="UnbV_ASPIC"/>
</dbReference>
<name>A0ABW5ZU88_9FLAO</name>
<dbReference type="SUPFAM" id="SSF69318">
    <property type="entry name" value="Integrin alpha N-terminal domain"/>
    <property type="match status" value="2"/>
</dbReference>
<reference evidence="5" key="1">
    <citation type="journal article" date="2019" name="Int. J. Syst. Evol. Microbiol.">
        <title>The Global Catalogue of Microorganisms (GCM) 10K type strain sequencing project: providing services to taxonomists for standard genome sequencing and annotation.</title>
        <authorList>
            <consortium name="The Broad Institute Genomics Platform"/>
            <consortium name="The Broad Institute Genome Sequencing Center for Infectious Disease"/>
            <person name="Wu L."/>
            <person name="Ma J."/>
        </authorList>
    </citation>
    <scope>NUCLEOTIDE SEQUENCE [LARGE SCALE GENOMIC DNA]</scope>
    <source>
        <strain evidence="5">KCTC 32514</strain>
    </source>
</reference>
<dbReference type="PANTHER" id="PTHR16026:SF0">
    <property type="entry name" value="CARTILAGE ACIDIC PROTEIN 1"/>
    <property type="match status" value="1"/>
</dbReference>
<feature type="signal peptide" evidence="2">
    <location>
        <begin position="1"/>
        <end position="18"/>
    </location>
</feature>
<keyword evidence="5" id="KW-1185">Reference proteome</keyword>
<evidence type="ECO:0000313" key="5">
    <source>
        <dbReference type="Proteomes" id="UP001597548"/>
    </source>
</evidence>
<dbReference type="InterPro" id="IPR027039">
    <property type="entry name" value="Crtac1"/>
</dbReference>
<dbReference type="Pfam" id="PF13517">
    <property type="entry name" value="FG-GAP_3"/>
    <property type="match status" value="3"/>
</dbReference>
<gene>
    <name evidence="4" type="ORF">ACFS29_06445</name>
</gene>
<organism evidence="4 5">
    <name type="scientific">Psychroserpens luteus</name>
    <dbReference type="NCBI Taxonomy" id="1434066"/>
    <lineage>
        <taxon>Bacteria</taxon>
        <taxon>Pseudomonadati</taxon>
        <taxon>Bacteroidota</taxon>
        <taxon>Flavobacteriia</taxon>
        <taxon>Flavobacteriales</taxon>
        <taxon>Flavobacteriaceae</taxon>
        <taxon>Psychroserpens</taxon>
    </lineage>
</organism>
<dbReference type="InterPro" id="IPR003961">
    <property type="entry name" value="FN3_dom"/>
</dbReference>
<feature type="chain" id="PRO_5046283165" evidence="2">
    <location>
        <begin position="19"/>
        <end position="804"/>
    </location>
</feature>
<feature type="domain" description="Fibronectin type-III" evidence="3">
    <location>
        <begin position="194"/>
        <end position="284"/>
    </location>
</feature>
<proteinExistence type="predicted"/>
<dbReference type="NCBIfam" id="TIGR04183">
    <property type="entry name" value="Por_Secre_tail"/>
    <property type="match status" value="1"/>
</dbReference>
<keyword evidence="1 2" id="KW-0732">Signal</keyword>
<dbReference type="InterPro" id="IPR026444">
    <property type="entry name" value="Secre_tail"/>
</dbReference>
<protein>
    <submittedName>
        <fullName evidence="4">FG-GAP-like repeat-containing protein</fullName>
    </submittedName>
</protein>
<dbReference type="InterPro" id="IPR013517">
    <property type="entry name" value="FG-GAP"/>
</dbReference>
<accession>A0ABW5ZU88</accession>
<dbReference type="Proteomes" id="UP001597548">
    <property type="component" value="Unassembled WGS sequence"/>
</dbReference>
<dbReference type="Pfam" id="PF18962">
    <property type="entry name" value="Por_Secre_tail"/>
    <property type="match status" value="1"/>
</dbReference>
<dbReference type="InterPro" id="IPR036116">
    <property type="entry name" value="FN3_sf"/>
</dbReference>
<dbReference type="PANTHER" id="PTHR16026">
    <property type="entry name" value="CARTILAGE ACIDIC PROTEIN 1"/>
    <property type="match status" value="1"/>
</dbReference>